<dbReference type="GeneID" id="108614602"/>
<keyword evidence="3" id="KW-1185">Reference proteome</keyword>
<reference evidence="3" key="2">
    <citation type="journal article" date="2016" name="G3 (Bethesda)">
        <title>Genome Evolution in Three Species of Cactophilic Drosophila.</title>
        <authorList>
            <person name="Sanchez-Flores A."/>
            <person name="Penazola F."/>
            <person name="Carpinteyro-Ponce J."/>
            <person name="Nazario-Yepiz N."/>
            <person name="Abreu-Goodger C."/>
            <person name="Machado C.A."/>
            <person name="Markow T.A."/>
        </authorList>
    </citation>
    <scope>NUCLEOTIDE SEQUENCE [LARGE SCALE GENOMIC DNA]</scope>
</reference>
<dbReference type="Proteomes" id="UP000694904">
    <property type="component" value="Chromosome 4"/>
</dbReference>
<feature type="region of interest" description="Disordered" evidence="2">
    <location>
        <begin position="583"/>
        <end position="632"/>
    </location>
</feature>
<feature type="coiled-coil region" evidence="1">
    <location>
        <begin position="335"/>
        <end position="376"/>
    </location>
</feature>
<name>A0ABM1PAP8_DROAR</name>
<feature type="region of interest" description="Disordered" evidence="2">
    <location>
        <begin position="91"/>
        <end position="125"/>
    </location>
</feature>
<feature type="compositionally biased region" description="Basic and acidic residues" evidence="2">
    <location>
        <begin position="91"/>
        <end position="101"/>
    </location>
</feature>
<feature type="compositionally biased region" description="Polar residues" evidence="2">
    <location>
        <begin position="8"/>
        <end position="31"/>
    </location>
</feature>
<sequence length="785" mass="90039">MEAIEPTNECTNLNDENNSESTNQEPVTQLANDADVDAKIALEGKQQLECENKVQNHESPIKEETADKSTQDKSELELVNEIHAAVVEQSVKEKERAEHEPATGISYADLKAQDEQESKENKDSRDILSHVHCLAQLEEQRRSYERQLEQLRTSNVQKDNMMTLLQRENAILEKEKQAFRNEMDLANKEKESTVIKFAMKEKLLIDAKKEKETVEKQLADAKKEVKNVSIRFQAVHEEKSRMTYIIDEKCNEVRKYQRECEKLKTEMGHLESKLKYHANKLNIEVEAKANLERKLEEERNAPNKLEEKANEKLKMEFEANTILLKHEIKSKTDSLDKLNKEHQKQCEANKELQQQLQQLKEAHEQLSGEFKELQAQHSQIDAAYSDELLNAAKLHSQLAELQLLRTQNTINEQKLVEAQTRIEELESLVQDNEVDLKQVQEKRQELLNINKEMTELIVKLQNDIYLAEVKSLGFESENKLLKQELLAFDAKYLELEEQMHAEGMEKIEERLLLAKHLSEKTKMYEVVNAKLEELQNHFEATKHKHATQVKELQRELQKYKRGIVDAKPAGYCRNCQQAMNDLSQEQLQQPPQPQQQQLITHSRSSSQCSRASESSESETVVNSASQAQPAAAPVTDLQAVPSKKVLVERILRLQQASARQTERIEFLENHTQMLVSEVQKKSKVVQHYMLRDQTAGALTSSKSDQSKSELVKYGNGVMAAIYGGVKGAESKGMSLELSLEINKKLQAVLEDTLLKNITLKENLDVLGLEVDNLTRKLRSQELSNS</sequence>
<evidence type="ECO:0000256" key="2">
    <source>
        <dbReference type="SAM" id="MobiDB-lite"/>
    </source>
</evidence>
<feature type="coiled-coil region" evidence="1">
    <location>
        <begin position="134"/>
        <end position="308"/>
    </location>
</feature>
<organism evidence="3 4">
    <name type="scientific">Drosophila arizonae</name>
    <name type="common">Fruit fly</name>
    <dbReference type="NCBI Taxonomy" id="7263"/>
    <lineage>
        <taxon>Eukaryota</taxon>
        <taxon>Metazoa</taxon>
        <taxon>Ecdysozoa</taxon>
        <taxon>Arthropoda</taxon>
        <taxon>Hexapoda</taxon>
        <taxon>Insecta</taxon>
        <taxon>Pterygota</taxon>
        <taxon>Neoptera</taxon>
        <taxon>Endopterygota</taxon>
        <taxon>Diptera</taxon>
        <taxon>Brachycera</taxon>
        <taxon>Muscomorpha</taxon>
        <taxon>Ephydroidea</taxon>
        <taxon>Drosophilidae</taxon>
        <taxon>Drosophila</taxon>
    </lineage>
</organism>
<keyword evidence="1" id="KW-0175">Coiled coil</keyword>
<feature type="coiled-coil region" evidence="1">
    <location>
        <begin position="408"/>
        <end position="562"/>
    </location>
</feature>
<accession>A0ABM1PAP8</accession>
<proteinExistence type="predicted"/>
<feature type="compositionally biased region" description="Basic and acidic residues" evidence="2">
    <location>
        <begin position="111"/>
        <end position="125"/>
    </location>
</feature>
<dbReference type="PANTHER" id="PTHR18911">
    <property type="entry name" value="CTCL TUMOR ANTIGEN HD-CL-01"/>
    <property type="match status" value="1"/>
</dbReference>
<reference evidence="4" key="3">
    <citation type="submission" date="2025-08" db="UniProtKB">
        <authorList>
            <consortium name="RefSeq"/>
        </authorList>
    </citation>
    <scope>IDENTIFICATION</scope>
    <source>
        <tissue evidence="4">Whole organism</tissue>
    </source>
</reference>
<dbReference type="InterPro" id="IPR038830">
    <property type="entry name" value="CCDC186"/>
</dbReference>
<gene>
    <name evidence="4" type="primary">LOC108614602</name>
</gene>
<feature type="region of interest" description="Disordered" evidence="2">
    <location>
        <begin position="49"/>
        <end position="75"/>
    </location>
</feature>
<dbReference type="PANTHER" id="PTHR18911:SF5">
    <property type="entry name" value="COILED-COIL DOMAIN-CONTAINING PROTEIN 186"/>
    <property type="match status" value="1"/>
</dbReference>
<reference evidence="3" key="1">
    <citation type="journal article" date="1997" name="Nucleic Acids Res.">
        <title>tRNAscan-SE: a program for improved detection of transfer RNA genes in genomic sequence.</title>
        <authorList>
            <person name="Lowe T.M."/>
            <person name="Eddy S.R."/>
        </authorList>
    </citation>
    <scope>NUCLEOTIDE SEQUENCE [LARGE SCALE GENOMIC DNA]</scope>
</reference>
<protein>
    <submittedName>
        <fullName evidence="4">Coiled-coil domain-containing protein 186</fullName>
    </submittedName>
</protein>
<evidence type="ECO:0000313" key="4">
    <source>
        <dbReference type="RefSeq" id="XP_017864284.1"/>
    </source>
</evidence>
<evidence type="ECO:0000256" key="1">
    <source>
        <dbReference type="SAM" id="Coils"/>
    </source>
</evidence>
<feature type="region of interest" description="Disordered" evidence="2">
    <location>
        <begin position="1"/>
        <end position="36"/>
    </location>
</feature>
<dbReference type="RefSeq" id="XP_017864284.1">
    <property type="nucleotide sequence ID" value="XM_018008795.1"/>
</dbReference>
<evidence type="ECO:0000313" key="3">
    <source>
        <dbReference type="Proteomes" id="UP000694904"/>
    </source>
</evidence>